<dbReference type="RefSeq" id="WP_131776739.1">
    <property type="nucleotide sequence ID" value="NZ_BMOB01000005.1"/>
</dbReference>
<dbReference type="Proteomes" id="UP000630149">
    <property type="component" value="Unassembled WGS sequence"/>
</dbReference>
<dbReference type="AlphaFoldDB" id="A0A917JWX9"/>
<keyword evidence="3" id="KW-1185">Reference proteome</keyword>
<dbReference type="PANTHER" id="PTHR11102">
    <property type="entry name" value="SEL-1-LIKE PROTEIN"/>
    <property type="match status" value="1"/>
</dbReference>
<dbReference type="OrthoDB" id="6114904at2"/>
<dbReference type="SUPFAM" id="SSF81901">
    <property type="entry name" value="HCP-like"/>
    <property type="match status" value="6"/>
</dbReference>
<keyword evidence="1" id="KW-0732">Signal</keyword>
<feature type="signal peptide" evidence="1">
    <location>
        <begin position="1"/>
        <end position="20"/>
    </location>
</feature>
<gene>
    <name evidence="2" type="primary">enhC</name>
    <name evidence="2" type="ORF">GCM10007966_13230</name>
</gene>
<reference evidence="2" key="2">
    <citation type="submission" date="2020-09" db="EMBL/GenBank/DDBJ databases">
        <authorList>
            <person name="Sun Q."/>
            <person name="Ohkuma M."/>
        </authorList>
    </citation>
    <scope>NUCLEOTIDE SEQUENCE</scope>
    <source>
        <strain evidence="2">JCM 13919</strain>
    </source>
</reference>
<evidence type="ECO:0000256" key="1">
    <source>
        <dbReference type="SAM" id="SignalP"/>
    </source>
</evidence>
<dbReference type="Gene3D" id="1.25.40.10">
    <property type="entry name" value="Tetratricopeptide repeat domain"/>
    <property type="match status" value="5"/>
</dbReference>
<dbReference type="SMART" id="SM00671">
    <property type="entry name" value="SEL1"/>
    <property type="match status" value="22"/>
</dbReference>
<dbReference type="InterPro" id="IPR050767">
    <property type="entry name" value="Sel1_AlgK"/>
</dbReference>
<protein>
    <submittedName>
        <fullName evidence="2">Enhanced entry protein EnhC</fullName>
    </submittedName>
</protein>
<dbReference type="InterPro" id="IPR011990">
    <property type="entry name" value="TPR-like_helical_dom_sf"/>
</dbReference>
<dbReference type="SMART" id="SM00028">
    <property type="entry name" value="TPR"/>
    <property type="match status" value="3"/>
</dbReference>
<evidence type="ECO:0000313" key="2">
    <source>
        <dbReference type="EMBL" id="GGI85973.1"/>
    </source>
</evidence>
<dbReference type="InterPro" id="IPR006597">
    <property type="entry name" value="Sel1-like"/>
</dbReference>
<comment type="caution">
    <text evidence="2">The sequence shown here is derived from an EMBL/GenBank/DDBJ whole genome shotgun (WGS) entry which is preliminary data.</text>
</comment>
<dbReference type="Pfam" id="PF08238">
    <property type="entry name" value="Sel1"/>
    <property type="match status" value="19"/>
</dbReference>
<organism evidence="2 3">
    <name type="scientific">Legionella impletisoli</name>
    <dbReference type="NCBI Taxonomy" id="343510"/>
    <lineage>
        <taxon>Bacteria</taxon>
        <taxon>Pseudomonadati</taxon>
        <taxon>Pseudomonadota</taxon>
        <taxon>Gammaproteobacteria</taxon>
        <taxon>Legionellales</taxon>
        <taxon>Legionellaceae</taxon>
        <taxon>Legionella</taxon>
    </lineage>
</organism>
<dbReference type="EMBL" id="BMOB01000005">
    <property type="protein sequence ID" value="GGI85973.1"/>
    <property type="molecule type" value="Genomic_DNA"/>
</dbReference>
<proteinExistence type="predicted"/>
<reference evidence="2" key="1">
    <citation type="journal article" date="2014" name="Int. J. Syst. Evol. Microbiol.">
        <title>Complete genome sequence of Corynebacterium casei LMG S-19264T (=DSM 44701T), isolated from a smear-ripened cheese.</title>
        <authorList>
            <consortium name="US DOE Joint Genome Institute (JGI-PGF)"/>
            <person name="Walter F."/>
            <person name="Albersmeier A."/>
            <person name="Kalinowski J."/>
            <person name="Ruckert C."/>
        </authorList>
    </citation>
    <scope>NUCLEOTIDE SEQUENCE</scope>
    <source>
        <strain evidence="2">JCM 13919</strain>
    </source>
</reference>
<name>A0A917JWX9_9GAMM</name>
<feature type="chain" id="PRO_5036972851" evidence="1">
    <location>
        <begin position="21"/>
        <end position="1202"/>
    </location>
</feature>
<accession>A0A917JWX9</accession>
<dbReference type="InterPro" id="IPR019734">
    <property type="entry name" value="TPR_rpt"/>
</dbReference>
<sequence>MKSVMPWVCLIAAGLQGAYANTGVEAYRQGNFAKAAEALSKDSGSDPVIEYYKGRMRLYGYGLLKNNALALKHLTLAAEKGYLPAQNILAHYELLTENNPEKALYWFKKAADSDDLKAQMYCAAAYMFGYGTKPNSSMARRYYIAAAKNNNSIAQYTLAEYFLDSRNAHNRKLGLIWLNKAAEQGNYQALLKQGELYAEGKLVSKNTDEARKLIEEAVKQGSVLALYQMGTLEQQLGNLEKAKEWYTKAAEKNNAFAQIALAKLYLIKDGPFYDPNSGFLWMLKAAQNNAVEAQRELAKMYKDGIGVLPDENLAKEWQEKSKKPKKKTTLEARDEVARWLSNDKSNDFAASGYTLKGIQSPWNNTRALQDNNYNPAPQLAEVTREQLYKPQFVLTNPNDIKISEYYNALASSLNPLAKDKLILPQYPIDKLEAFEPEEPLIPNSPLNTVGFHEIGYYPKPGVSGDFDLMAFMSETEFSPSSSEKTPFERILGKAILGVPDAQFKLGQLYEHGIAVNQNYQKALEFYQLAAEQKDLRAEYNIGLMYLEGKGVERNYQEAESWLKDAAFKGNTMAQYALARIKEQGFHDETGKIVIERDPTESVAMYYIASSNDYGPAQYRLAEILVREKQADVSVAAVKKRNQTIKKLYHGAVQEGVKEASLPLAFFNAMDTNAEKQQEAYAVAKKYAEEGNTEAALLVGLMLDRGVGVAKNPSEAIYWYQKTTMTPVGSFIMGTYLNQGQHISQDVATSKKLLQHSADSGFSYGNLNLAVVKERDGQAFLDELNAARTLGNSTAGLLMADYYLSLGNDPKKMQQARDIYQEFAEKGDKEAQLKLAFMHEEGLGGEVDVTTAQQWYTKASTQGQPVAQYLLGRMYFLGKVDNKPNYEEATHLMKQALTTYSPAAVALGFIHDTVFDNYQLALASYQQATNQNNPIGYYNLGLIYELGKGVPVDFNKAQALYLKAAEKNNAEAMVQLAGLYFNGLNGPRDERTALHWYQKAADLGNREALYQLGLMSETGVAKALDSSAAMRFYQQAADKGNTKAMLALARMYQYGQGITKDNKKAIEIYEQLAKLNNPYAQFQLATFYYDGALGEQQTKKGKELLMKAQKNGYKQAGNVLQWLDAQAEERLSYIEPVNVNQSSEIAGQPVELMYFEAMNEWNRGDEELSRMILNKILQRFPHYTPAKRAYDQLHQNFSPKHFS</sequence>
<dbReference type="PANTHER" id="PTHR11102:SF160">
    <property type="entry name" value="ERAD-ASSOCIATED E3 UBIQUITIN-PROTEIN LIGASE COMPONENT HRD3"/>
    <property type="match status" value="1"/>
</dbReference>
<evidence type="ECO:0000313" key="3">
    <source>
        <dbReference type="Proteomes" id="UP000630149"/>
    </source>
</evidence>